<reference evidence="2 3" key="1">
    <citation type="submission" date="2020-10" db="EMBL/GenBank/DDBJ databases">
        <title>Identification of Nocardia species via Next-generation sequencing and recognition of intraspecies genetic diversity.</title>
        <authorList>
            <person name="Li P."/>
            <person name="Li P."/>
            <person name="Lu B."/>
        </authorList>
    </citation>
    <scope>NUCLEOTIDE SEQUENCE [LARGE SCALE GENOMIC DNA]</scope>
    <source>
        <strain evidence="2 3">BJ06-0157</strain>
    </source>
</reference>
<keyword evidence="1" id="KW-1133">Transmembrane helix</keyword>
<dbReference type="RefSeq" id="WP_195133409.1">
    <property type="nucleotide sequence ID" value="NZ_JADLQX010000039.1"/>
</dbReference>
<accession>A0ABS0D278</accession>
<dbReference type="Proteomes" id="UP000702209">
    <property type="component" value="Unassembled WGS sequence"/>
</dbReference>
<proteinExistence type="predicted"/>
<protein>
    <submittedName>
        <fullName evidence="2">TIGR02206 family membrane protein</fullName>
    </submittedName>
</protein>
<dbReference type="NCBIfam" id="TIGR02206">
    <property type="entry name" value="intg_mem_TP0381"/>
    <property type="match status" value="1"/>
</dbReference>
<feature type="transmembrane region" description="Helical" evidence="1">
    <location>
        <begin position="47"/>
        <end position="64"/>
    </location>
</feature>
<evidence type="ECO:0000313" key="3">
    <source>
        <dbReference type="Proteomes" id="UP000702209"/>
    </source>
</evidence>
<organism evidence="2 3">
    <name type="scientific">Nocardia amamiensis</name>
    <dbReference type="NCBI Taxonomy" id="404578"/>
    <lineage>
        <taxon>Bacteria</taxon>
        <taxon>Bacillati</taxon>
        <taxon>Actinomycetota</taxon>
        <taxon>Actinomycetes</taxon>
        <taxon>Mycobacteriales</taxon>
        <taxon>Nocardiaceae</taxon>
        <taxon>Nocardia</taxon>
    </lineage>
</organism>
<feature type="transmembrane region" description="Helical" evidence="1">
    <location>
        <begin position="16"/>
        <end position="35"/>
    </location>
</feature>
<dbReference type="InterPro" id="IPR011737">
    <property type="entry name" value="CHP02206_TP0381"/>
</dbReference>
<sequence length="250" mass="27922">MDPLSAQREFSAYGPSHWVVLAVFAVGAALVVRVGRTHRSPESTRRFGRVAGAAIFALYLAIYLSTMVPPTVGRSVPLRLTDLATMAAAYALWSHRHWAYALTYYWCLTLSTQALISPALHSPDFPHYEFLAFWAVHLVVVWAAIYLTWGIGIHPDWRSYRIAVTVTMVWTAVTFVFNAIADTNYGFVNAKPSTPSLLDVLGPWPWYLVTVAALLLAVWALMTWPWTRQSRTLPRLTGTDSGPIVKKDGE</sequence>
<dbReference type="EMBL" id="JADLQX010000039">
    <property type="protein sequence ID" value="MBF6302223.1"/>
    <property type="molecule type" value="Genomic_DNA"/>
</dbReference>
<feature type="transmembrane region" description="Helical" evidence="1">
    <location>
        <begin position="160"/>
        <end position="181"/>
    </location>
</feature>
<feature type="transmembrane region" description="Helical" evidence="1">
    <location>
        <begin position="132"/>
        <end position="153"/>
    </location>
</feature>
<gene>
    <name evidence="2" type="ORF">IU459_32480</name>
</gene>
<dbReference type="Pfam" id="PF14808">
    <property type="entry name" value="TMEM164"/>
    <property type="match status" value="1"/>
</dbReference>
<keyword evidence="1" id="KW-0812">Transmembrane</keyword>
<feature type="transmembrane region" description="Helical" evidence="1">
    <location>
        <begin position="204"/>
        <end position="226"/>
    </location>
</feature>
<keyword evidence="3" id="KW-1185">Reference proteome</keyword>
<comment type="caution">
    <text evidence="2">The sequence shown here is derived from an EMBL/GenBank/DDBJ whole genome shotgun (WGS) entry which is preliminary data.</text>
</comment>
<evidence type="ECO:0000256" key="1">
    <source>
        <dbReference type="SAM" id="Phobius"/>
    </source>
</evidence>
<name>A0ABS0D278_9NOCA</name>
<keyword evidence="1" id="KW-0472">Membrane</keyword>
<evidence type="ECO:0000313" key="2">
    <source>
        <dbReference type="EMBL" id="MBF6302223.1"/>
    </source>
</evidence>